<dbReference type="PANTHER" id="PTHR33223">
    <property type="entry name" value="CCHC-TYPE DOMAIN-CONTAINING PROTEIN"/>
    <property type="match status" value="1"/>
</dbReference>
<feature type="compositionally biased region" description="Basic residues" evidence="1">
    <location>
        <begin position="44"/>
        <end position="54"/>
    </location>
</feature>
<organism evidence="3 4">
    <name type="scientific">Trifolium subterraneum</name>
    <name type="common">Subterranean clover</name>
    <dbReference type="NCBI Taxonomy" id="3900"/>
    <lineage>
        <taxon>Eukaryota</taxon>
        <taxon>Viridiplantae</taxon>
        <taxon>Streptophyta</taxon>
        <taxon>Embryophyta</taxon>
        <taxon>Tracheophyta</taxon>
        <taxon>Spermatophyta</taxon>
        <taxon>Magnoliopsida</taxon>
        <taxon>eudicotyledons</taxon>
        <taxon>Gunneridae</taxon>
        <taxon>Pentapetalae</taxon>
        <taxon>rosids</taxon>
        <taxon>fabids</taxon>
        <taxon>Fabales</taxon>
        <taxon>Fabaceae</taxon>
        <taxon>Papilionoideae</taxon>
        <taxon>50 kb inversion clade</taxon>
        <taxon>NPAAA clade</taxon>
        <taxon>Hologalegina</taxon>
        <taxon>IRL clade</taxon>
        <taxon>Trifolieae</taxon>
        <taxon>Trifolium</taxon>
    </lineage>
</organism>
<protein>
    <recommendedName>
        <fullName evidence="2">Retrotransposon gag domain-containing protein</fullName>
    </recommendedName>
</protein>
<dbReference type="EMBL" id="BCLP01044327">
    <property type="protein sequence ID" value="GAU10342.1"/>
    <property type="molecule type" value="Genomic_DNA"/>
</dbReference>
<evidence type="ECO:0000313" key="3">
    <source>
        <dbReference type="EMBL" id="GAU10342.1"/>
    </source>
</evidence>
<comment type="caution">
    <text evidence="3">The sequence shown here is derived from an EMBL/GenBank/DDBJ whole genome shotgun (WGS) entry which is preliminary data.</text>
</comment>
<dbReference type="AlphaFoldDB" id="A0A1B5Z8B4"/>
<keyword evidence="4" id="KW-1185">Reference proteome</keyword>
<feature type="region of interest" description="Disordered" evidence="1">
    <location>
        <begin position="1"/>
        <end position="100"/>
    </location>
</feature>
<dbReference type="Pfam" id="PF03732">
    <property type="entry name" value="Retrotrans_gag"/>
    <property type="match status" value="1"/>
</dbReference>
<evidence type="ECO:0000256" key="1">
    <source>
        <dbReference type="SAM" id="MobiDB-lite"/>
    </source>
</evidence>
<gene>
    <name evidence="3" type="ORF">TSUD_420470</name>
</gene>
<sequence>MRGKNELIRKQNRRIRAVEDSRAASRISRSDRRQRSPTPENNRSRSRSRSRHSPRRESSGSGDERHRGPLSRRIMDIPLPRGLEKPPTLDKYDGTTDPDEHVQSVETALDYRNLRGSIKCKLFPLSLVRGASTWWRNLPPGSIDLWEELCRMFTAHFTTSRRHPKTVASLKAIIQGPEESLRSYIERFNKLSVEVEAIDKMKLYLLEEGLRE</sequence>
<feature type="compositionally biased region" description="Basic and acidic residues" evidence="1">
    <location>
        <begin position="82"/>
        <end position="100"/>
    </location>
</feature>
<feature type="domain" description="Retrotransposon gag" evidence="2">
    <location>
        <begin position="121"/>
        <end position="211"/>
    </location>
</feature>
<evidence type="ECO:0000313" key="4">
    <source>
        <dbReference type="Proteomes" id="UP000242715"/>
    </source>
</evidence>
<feature type="compositionally biased region" description="Basic and acidic residues" evidence="1">
    <location>
        <begin position="55"/>
        <end position="67"/>
    </location>
</feature>
<evidence type="ECO:0000259" key="2">
    <source>
        <dbReference type="Pfam" id="PF03732"/>
    </source>
</evidence>
<dbReference type="OrthoDB" id="1432783at2759"/>
<feature type="compositionally biased region" description="Basic and acidic residues" evidence="1">
    <location>
        <begin position="16"/>
        <end position="34"/>
    </location>
</feature>
<dbReference type="InterPro" id="IPR005162">
    <property type="entry name" value="Retrotrans_gag_dom"/>
</dbReference>
<dbReference type="PANTHER" id="PTHR33223:SF10">
    <property type="entry name" value="AMINOTRANSFERASE-LIKE PLANT MOBILE DOMAIN-CONTAINING PROTEIN"/>
    <property type="match status" value="1"/>
</dbReference>
<dbReference type="Proteomes" id="UP000242715">
    <property type="component" value="Unassembled WGS sequence"/>
</dbReference>
<accession>A0A1B5Z8B4</accession>
<reference evidence="4" key="1">
    <citation type="journal article" date="2017" name="Front. Plant Sci.">
        <title>Climate Clever Clovers: New Paradigm to Reduce the Environmental Footprint of Ruminants by Breeding Low Methanogenic Forages Utilizing Haplotype Variation.</title>
        <authorList>
            <person name="Kaur P."/>
            <person name="Appels R."/>
            <person name="Bayer P.E."/>
            <person name="Keeble-Gagnere G."/>
            <person name="Wang J."/>
            <person name="Hirakawa H."/>
            <person name="Shirasawa K."/>
            <person name="Vercoe P."/>
            <person name="Stefanova K."/>
            <person name="Durmic Z."/>
            <person name="Nichols P."/>
            <person name="Revell C."/>
            <person name="Isobe S.N."/>
            <person name="Edwards D."/>
            <person name="Erskine W."/>
        </authorList>
    </citation>
    <scope>NUCLEOTIDE SEQUENCE [LARGE SCALE GENOMIC DNA]</scope>
    <source>
        <strain evidence="4">cv. Daliak</strain>
    </source>
</reference>
<proteinExistence type="predicted"/>
<name>A0A1B5Z8B4_TRISU</name>